<dbReference type="InterPro" id="IPR036179">
    <property type="entry name" value="Ig-like_dom_sf"/>
</dbReference>
<dbReference type="Proteomes" id="UP001652622">
    <property type="component" value="Unplaced"/>
</dbReference>
<dbReference type="InterPro" id="IPR013783">
    <property type="entry name" value="Ig-like_fold"/>
</dbReference>
<keyword evidence="2" id="KW-0325">Glycoprotein</keyword>
<dbReference type="InterPro" id="IPR050831">
    <property type="entry name" value="CEA_cell_adhesion"/>
</dbReference>
<keyword evidence="3" id="KW-0393">Immunoglobulin domain</keyword>
<evidence type="ECO:0000313" key="6">
    <source>
        <dbReference type="RefSeq" id="XP_034294319.1"/>
    </source>
</evidence>
<sequence length="255" mass="28749">MRWIGLILAVLAFAANFSPSETIHIAQFPPYPRLGKPVLLFLDDNRAPTTCNWFRGRDPSEESHIFRADFDSTEGVHRINQTGAAYTGREDLARGCSLIIRKVRPSDAGPYTVSMMGLGGSGAVTGVRNLQVYYSPFSFHPEGSRVVQFPPNPRVGQSVYLYLDDIQNPSECSWFRGKEQREEGRIFSAKFSGINRPYLIDLKGAAHRGREEVWRACSLVIRKVQASDSGPYMVSMWDEWDTRPITAERELRVSS</sequence>
<evidence type="ECO:0000256" key="2">
    <source>
        <dbReference type="ARBA" id="ARBA00023180"/>
    </source>
</evidence>
<organism evidence="5 6">
    <name type="scientific">Pantherophis guttatus</name>
    <name type="common">Corn snake</name>
    <name type="synonym">Elaphe guttata</name>
    <dbReference type="NCBI Taxonomy" id="94885"/>
    <lineage>
        <taxon>Eukaryota</taxon>
        <taxon>Metazoa</taxon>
        <taxon>Chordata</taxon>
        <taxon>Craniata</taxon>
        <taxon>Vertebrata</taxon>
        <taxon>Euteleostomi</taxon>
        <taxon>Lepidosauria</taxon>
        <taxon>Squamata</taxon>
        <taxon>Bifurcata</taxon>
        <taxon>Unidentata</taxon>
        <taxon>Episquamata</taxon>
        <taxon>Toxicofera</taxon>
        <taxon>Serpentes</taxon>
        <taxon>Colubroidea</taxon>
        <taxon>Colubridae</taxon>
        <taxon>Colubrinae</taxon>
        <taxon>Pantherophis</taxon>
    </lineage>
</organism>
<keyword evidence="1 4" id="KW-0732">Signal</keyword>
<dbReference type="RefSeq" id="XP_034294319.1">
    <property type="nucleotide sequence ID" value="XM_034438428.2"/>
</dbReference>
<evidence type="ECO:0000256" key="3">
    <source>
        <dbReference type="ARBA" id="ARBA00023319"/>
    </source>
</evidence>
<name>A0A6P9DFX6_PANGU</name>
<feature type="signal peptide" evidence="4">
    <location>
        <begin position="1"/>
        <end position="22"/>
    </location>
</feature>
<evidence type="ECO:0000256" key="4">
    <source>
        <dbReference type="SAM" id="SignalP"/>
    </source>
</evidence>
<dbReference type="GeneID" id="117677881"/>
<evidence type="ECO:0000313" key="5">
    <source>
        <dbReference type="Proteomes" id="UP001652622"/>
    </source>
</evidence>
<dbReference type="KEGG" id="pgut:117677881"/>
<dbReference type="AlphaFoldDB" id="A0A6P9DFX6"/>
<dbReference type="SUPFAM" id="SSF48726">
    <property type="entry name" value="Immunoglobulin"/>
    <property type="match status" value="2"/>
</dbReference>
<dbReference type="InParanoid" id="A0A6P9DFX6"/>
<gene>
    <name evidence="6" type="primary">LOC117677881</name>
</gene>
<reference evidence="6" key="1">
    <citation type="submission" date="2025-08" db="UniProtKB">
        <authorList>
            <consortium name="RefSeq"/>
        </authorList>
    </citation>
    <scope>IDENTIFICATION</scope>
    <source>
        <tissue evidence="6">Blood</tissue>
    </source>
</reference>
<keyword evidence="5" id="KW-1185">Reference proteome</keyword>
<dbReference type="PANTHER" id="PTHR44427:SF1">
    <property type="entry name" value="CARCINOEMBRYONIC ANTIGEN-RELATED CELL ADHESION MOLECULE 1"/>
    <property type="match status" value="1"/>
</dbReference>
<accession>A0A6P9DFX6</accession>
<feature type="chain" id="PRO_5028250007" evidence="4">
    <location>
        <begin position="23"/>
        <end position="255"/>
    </location>
</feature>
<dbReference type="Gene3D" id="2.60.40.10">
    <property type="entry name" value="Immunoglobulins"/>
    <property type="match status" value="2"/>
</dbReference>
<proteinExistence type="predicted"/>
<evidence type="ECO:0000256" key="1">
    <source>
        <dbReference type="ARBA" id="ARBA00022729"/>
    </source>
</evidence>
<dbReference type="PANTHER" id="PTHR44427">
    <property type="entry name" value="CARCINOEMBRYONIC ANTIGEN-RELATED CELL ADHESION MOLECULE 19"/>
    <property type="match status" value="1"/>
</dbReference>
<protein>
    <submittedName>
        <fullName evidence="6">Pregnancy-specific beta-1-glycoprotein 6-like</fullName>
    </submittedName>
</protein>